<reference evidence="1 2" key="1">
    <citation type="submission" date="2016-10" db="EMBL/GenBank/DDBJ databases">
        <authorList>
            <person name="de Groot N.N."/>
        </authorList>
    </citation>
    <scope>NUCLEOTIDE SEQUENCE [LARGE SCALE GENOMIC DNA]</scope>
    <source>
        <strain evidence="1 2">NLAE-zl-C57</strain>
    </source>
</reference>
<evidence type="ECO:0000313" key="1">
    <source>
        <dbReference type="EMBL" id="SDJ08166.1"/>
    </source>
</evidence>
<accession>A0A1G8QTZ4</accession>
<evidence type="ECO:0000313" key="2">
    <source>
        <dbReference type="Proteomes" id="UP000181870"/>
    </source>
</evidence>
<protein>
    <recommendedName>
        <fullName evidence="3">Nucleotidyl transferase AbiEii/AbiGii toxin family protein</fullName>
    </recommendedName>
</protein>
<dbReference type="PROSITE" id="PS51257">
    <property type="entry name" value="PROKAR_LIPOPROTEIN"/>
    <property type="match status" value="1"/>
</dbReference>
<dbReference type="Proteomes" id="UP000181870">
    <property type="component" value="Unassembled WGS sequence"/>
</dbReference>
<proteinExistence type="predicted"/>
<dbReference type="AlphaFoldDB" id="A0A1G8QTZ4"/>
<sequence>MVKGIERFKEYFAAYEGNYVIIGGTACEIHEEENALVPRATKDIDIILIVEALSTDFVSRFWEFVKAAGYEEKNKGERTEEGHKHEYYRFMKPQNSDFPFQIELFSRNIGLINFPADAHITPIPMNEDLSSLSAILMDDDYYRFTIEHSRTEDGIHIANVESLICLKCRAFLEMTERKKNGESVDSKHIAKHKKDVFRLAGMLAPSDKYDVPATLRADIENFCKAVEIDLPNKDFLSAAGLNNISGMELLSQLKQTFL</sequence>
<dbReference type="RefSeq" id="WP_074638894.1">
    <property type="nucleotide sequence ID" value="NZ_FNDO01000118.1"/>
</dbReference>
<name>A0A1G8QTZ4_BACOV</name>
<dbReference type="EMBL" id="FNDO01000118">
    <property type="protein sequence ID" value="SDJ08166.1"/>
    <property type="molecule type" value="Genomic_DNA"/>
</dbReference>
<gene>
    <name evidence="1" type="ORF">SAMN05192582_11187</name>
</gene>
<evidence type="ECO:0008006" key="3">
    <source>
        <dbReference type="Google" id="ProtNLM"/>
    </source>
</evidence>
<organism evidence="1 2">
    <name type="scientific">Bacteroides ovatus</name>
    <dbReference type="NCBI Taxonomy" id="28116"/>
    <lineage>
        <taxon>Bacteria</taxon>
        <taxon>Pseudomonadati</taxon>
        <taxon>Bacteroidota</taxon>
        <taxon>Bacteroidia</taxon>
        <taxon>Bacteroidales</taxon>
        <taxon>Bacteroidaceae</taxon>
        <taxon>Bacteroides</taxon>
    </lineage>
</organism>